<sequence>MKKELFDHCQNYCKERLERIRGEIKKISDSLSSETKSTAGDKHETGRAMLQLEREKLGKQLLQVEKMQSVLDRIPLDKSTGHIALGSLVSTNKANYYISISAGKFKIGSIDVFCISSVSPIGQLLLGKGIGDEIAFNGQRFDIINVE</sequence>
<protein>
    <submittedName>
        <fullName evidence="1">3-oxoacyl-ACP synthase</fullName>
    </submittedName>
</protein>
<proteinExistence type="predicted"/>
<dbReference type="RefSeq" id="WP_168551509.1">
    <property type="nucleotide sequence ID" value="NZ_JAAWWL010000001.1"/>
</dbReference>
<name>A0ABX1GN28_9FLAO</name>
<evidence type="ECO:0000313" key="2">
    <source>
        <dbReference type="Proteomes" id="UP000718451"/>
    </source>
</evidence>
<gene>
    <name evidence="1" type="ORF">HCU67_05180</name>
</gene>
<dbReference type="EMBL" id="JAAWWL010000001">
    <property type="protein sequence ID" value="NKI31327.1"/>
    <property type="molecule type" value="Genomic_DNA"/>
</dbReference>
<organism evidence="1 2">
    <name type="scientific">Croceivirga thetidis</name>
    <dbReference type="NCBI Taxonomy" id="2721623"/>
    <lineage>
        <taxon>Bacteria</taxon>
        <taxon>Pseudomonadati</taxon>
        <taxon>Bacteroidota</taxon>
        <taxon>Flavobacteriia</taxon>
        <taxon>Flavobacteriales</taxon>
        <taxon>Flavobacteriaceae</taxon>
        <taxon>Croceivirga</taxon>
    </lineage>
</organism>
<comment type="caution">
    <text evidence="1">The sequence shown here is derived from an EMBL/GenBank/DDBJ whole genome shotgun (WGS) entry which is preliminary data.</text>
</comment>
<evidence type="ECO:0000313" key="1">
    <source>
        <dbReference type="EMBL" id="NKI31327.1"/>
    </source>
</evidence>
<dbReference type="Proteomes" id="UP000718451">
    <property type="component" value="Unassembled WGS sequence"/>
</dbReference>
<accession>A0ABX1GN28</accession>
<keyword evidence="2" id="KW-1185">Reference proteome</keyword>
<reference evidence="1 2" key="1">
    <citation type="submission" date="2020-04" db="EMBL/GenBank/DDBJ databases">
        <authorList>
            <person name="Yoon J."/>
        </authorList>
    </citation>
    <scope>NUCLEOTIDE SEQUENCE [LARGE SCALE GENOMIC DNA]</scope>
    <source>
        <strain evidence="1 2">DJ-13</strain>
    </source>
</reference>